<evidence type="ECO:0000313" key="3">
    <source>
        <dbReference type="Proteomes" id="UP000317572"/>
    </source>
</evidence>
<feature type="transmembrane region" description="Helical" evidence="1">
    <location>
        <begin position="62"/>
        <end position="83"/>
    </location>
</feature>
<organism evidence="2 3">
    <name type="scientific">Serratia liquefaciens</name>
    <dbReference type="NCBI Taxonomy" id="614"/>
    <lineage>
        <taxon>Bacteria</taxon>
        <taxon>Pseudomonadati</taxon>
        <taxon>Pseudomonadota</taxon>
        <taxon>Gammaproteobacteria</taxon>
        <taxon>Enterobacterales</taxon>
        <taxon>Yersiniaceae</taxon>
        <taxon>Serratia</taxon>
    </lineage>
</organism>
<keyword evidence="1" id="KW-0812">Transmembrane</keyword>
<proteinExistence type="predicted"/>
<dbReference type="AlphaFoldDB" id="A0A515D079"/>
<accession>A0A515D079</accession>
<dbReference type="EMBL" id="CP033893">
    <property type="protein sequence ID" value="QDL33825.1"/>
    <property type="molecule type" value="Genomic_DNA"/>
</dbReference>
<sequence length="234" mass="24541">MWKQKRLHIPENLQGVTCSTVVAHPWVFGLGQEEDSGFYLSPPNAVNYLVSRLAGASVRQDVTVILLVAPTLAAFVTLLTTAAEVFPIAPLTQVQRRAKTAISLATSRMQLPAVAGGLPSAVPLSVSTTRQATGAQSLIQAIADAAAPSTPEGITAALAEFTRSRAALLDAAKEGLAQLQAGSVNVWAVSAVGDTQTAARLMREDVPEADRVFTLALMFVGDDLAPLRAMLGEL</sequence>
<dbReference type="RefSeq" id="WP_142815892.1">
    <property type="nucleotide sequence ID" value="NZ_CP033893.1"/>
</dbReference>
<evidence type="ECO:0000313" key="2">
    <source>
        <dbReference type="EMBL" id="QDL33825.1"/>
    </source>
</evidence>
<dbReference type="Proteomes" id="UP000317572">
    <property type="component" value="Chromosome"/>
</dbReference>
<evidence type="ECO:0000256" key="1">
    <source>
        <dbReference type="SAM" id="Phobius"/>
    </source>
</evidence>
<reference evidence="2 3" key="1">
    <citation type="submission" date="2018-11" db="EMBL/GenBank/DDBJ databases">
        <title>The first complete genome of Serratia liquefaciens isolated from metalophyte plant revel distinctness adaptive mechanisms in an extreme habitat.</title>
        <authorList>
            <person name="Caneschi W.L."/>
            <person name="Sanchez A.B."/>
            <person name="Felestrino E.B."/>
            <person name="Assis R.A.B."/>
            <person name="Lemes C.G.C."/>
            <person name="Cordeiro I.F."/>
            <person name="Fonseca N.P."/>
            <person name="Villa M."/>
            <person name="Vieira I.T."/>
            <person name="Moraes L.A."/>
            <person name="Kamino L.H.Y."/>
            <person name="do Carmo F."/>
            <person name="Garcia C.M."/>
            <person name="Almeida N.F."/>
            <person name="Silva R.S."/>
            <person name="Ferro J.A."/>
            <person name="Ferro M.I.T."/>
            <person name="Varani A.M."/>
            <person name="Ferreira R.M."/>
            <person name="dos Santos V.L."/>
            <person name="Silva U.C."/>
            <person name="Setubal J.C."/>
            <person name="Moreira L.M."/>
        </authorList>
    </citation>
    <scope>NUCLEOTIDE SEQUENCE [LARGE SCALE GENOMIC DNA]</scope>
    <source>
        <strain evidence="2 3">FG3</strain>
    </source>
</reference>
<gene>
    <name evidence="2" type="ORF">EGO53_19395</name>
</gene>
<name>A0A515D079_SERLI</name>
<keyword evidence="1" id="KW-0472">Membrane</keyword>
<keyword evidence="1" id="KW-1133">Transmembrane helix</keyword>
<protein>
    <submittedName>
        <fullName evidence="2">Uncharacterized protein</fullName>
    </submittedName>
</protein>